<sequence>MRRNSSKSHHLRLLNEMAYQKEDQRSFSTPPTSQEAVLREIRQAIMTRRLKPGQWVRQLDLAKRLNVSAVPVREALRTLEAEGQVVYERHRGYKVVELSREQIEEIYLARRLLEDELTRRAVAKADAELIRCLERTIVRMNKLMEAGDVLGYTEANREFHFLLFEQAGLPKICRMVDILWQNSEVYRGLIFGPVWHKQVQKDHRAIFEACKSGDVAGAIAAQEVHRSNALAKIIALLEETEATRKGEV</sequence>
<dbReference type="SMART" id="SM00895">
    <property type="entry name" value="FCD"/>
    <property type="match status" value="1"/>
</dbReference>
<dbReference type="PANTHER" id="PTHR43537:SF24">
    <property type="entry name" value="GLUCONATE OPERON TRANSCRIPTIONAL REPRESSOR"/>
    <property type="match status" value="1"/>
</dbReference>
<dbReference type="Gene3D" id="1.10.10.10">
    <property type="entry name" value="Winged helix-like DNA-binding domain superfamily/Winged helix DNA-binding domain"/>
    <property type="match status" value="1"/>
</dbReference>
<dbReference type="Pfam" id="PF07729">
    <property type="entry name" value="FCD"/>
    <property type="match status" value="1"/>
</dbReference>
<gene>
    <name evidence="5" type="ordered locus">Rxyl_1876</name>
</gene>
<dbReference type="InterPro" id="IPR036388">
    <property type="entry name" value="WH-like_DNA-bd_sf"/>
</dbReference>
<dbReference type="PROSITE" id="PS50949">
    <property type="entry name" value="HTH_GNTR"/>
    <property type="match status" value="1"/>
</dbReference>
<dbReference type="OrthoDB" id="8680240at2"/>
<dbReference type="PhylomeDB" id="Q1AUV2"/>
<keyword evidence="6" id="KW-1185">Reference proteome</keyword>
<dbReference type="Proteomes" id="UP000006637">
    <property type="component" value="Chromosome"/>
</dbReference>
<keyword evidence="2" id="KW-0238">DNA-binding</keyword>
<evidence type="ECO:0000313" key="6">
    <source>
        <dbReference type="Proteomes" id="UP000006637"/>
    </source>
</evidence>
<organism evidence="5 6">
    <name type="scientific">Rubrobacter xylanophilus (strain DSM 9941 / JCM 11954 / NBRC 16129 / PRD-1)</name>
    <dbReference type="NCBI Taxonomy" id="266117"/>
    <lineage>
        <taxon>Bacteria</taxon>
        <taxon>Bacillati</taxon>
        <taxon>Actinomycetota</taxon>
        <taxon>Rubrobacteria</taxon>
        <taxon>Rubrobacterales</taxon>
        <taxon>Rubrobacteraceae</taxon>
        <taxon>Rubrobacter</taxon>
    </lineage>
</organism>
<dbReference type="InterPro" id="IPR000524">
    <property type="entry name" value="Tscrpt_reg_HTH_GntR"/>
</dbReference>
<dbReference type="InterPro" id="IPR036390">
    <property type="entry name" value="WH_DNA-bd_sf"/>
</dbReference>
<dbReference type="EMBL" id="CP000386">
    <property type="protein sequence ID" value="ABG04826.1"/>
    <property type="molecule type" value="Genomic_DNA"/>
</dbReference>
<evidence type="ECO:0000256" key="1">
    <source>
        <dbReference type="ARBA" id="ARBA00023015"/>
    </source>
</evidence>
<dbReference type="GO" id="GO:0003677">
    <property type="term" value="F:DNA binding"/>
    <property type="evidence" value="ECO:0007669"/>
    <property type="project" value="UniProtKB-KW"/>
</dbReference>
<dbReference type="Gene3D" id="1.20.120.530">
    <property type="entry name" value="GntR ligand-binding domain-like"/>
    <property type="match status" value="1"/>
</dbReference>
<dbReference type="SUPFAM" id="SSF46785">
    <property type="entry name" value="Winged helix' DNA-binding domain"/>
    <property type="match status" value="1"/>
</dbReference>
<name>Q1AUV2_RUBXD</name>
<evidence type="ECO:0000259" key="4">
    <source>
        <dbReference type="PROSITE" id="PS50949"/>
    </source>
</evidence>
<reference evidence="5 6" key="1">
    <citation type="submission" date="2006-06" db="EMBL/GenBank/DDBJ databases">
        <title>Complete sequence of Rubrobacter xylanophilus DSM 9941.</title>
        <authorList>
            <consortium name="US DOE Joint Genome Institute"/>
            <person name="Copeland A."/>
            <person name="Lucas S."/>
            <person name="Lapidus A."/>
            <person name="Barry K."/>
            <person name="Detter J.C."/>
            <person name="Glavina del Rio T."/>
            <person name="Hammon N."/>
            <person name="Israni S."/>
            <person name="Dalin E."/>
            <person name="Tice H."/>
            <person name="Pitluck S."/>
            <person name="Munk A.C."/>
            <person name="Brettin T."/>
            <person name="Bruce D."/>
            <person name="Han C."/>
            <person name="Tapia R."/>
            <person name="Gilna P."/>
            <person name="Schmutz J."/>
            <person name="Larimer F."/>
            <person name="Land M."/>
            <person name="Hauser L."/>
            <person name="Kyrpides N."/>
            <person name="Lykidis A."/>
            <person name="da Costa M.S."/>
            <person name="Rainey F.A."/>
            <person name="Empadinhas N."/>
            <person name="Jolivet E."/>
            <person name="Battista J.R."/>
            <person name="Richardson P."/>
        </authorList>
    </citation>
    <scope>NUCLEOTIDE SEQUENCE [LARGE SCALE GENOMIC DNA]</scope>
    <source>
        <strain evidence="6">DSM 9941 / NBRC 16129 / PRD-1</strain>
    </source>
</reference>
<dbReference type="STRING" id="266117.Rxyl_1876"/>
<dbReference type="eggNOG" id="COG1802">
    <property type="taxonomic scope" value="Bacteria"/>
</dbReference>
<dbReference type="HOGENOM" id="CLU_017584_5_4_11"/>
<evidence type="ECO:0000256" key="3">
    <source>
        <dbReference type="ARBA" id="ARBA00023163"/>
    </source>
</evidence>
<feature type="domain" description="HTH gntR-type" evidence="4">
    <location>
        <begin position="31"/>
        <end position="98"/>
    </location>
</feature>
<dbReference type="InterPro" id="IPR008920">
    <property type="entry name" value="TF_FadR/GntR_C"/>
</dbReference>
<accession>Q1AUV2</accession>
<keyword evidence="3" id="KW-0804">Transcription</keyword>
<evidence type="ECO:0000256" key="2">
    <source>
        <dbReference type="ARBA" id="ARBA00023125"/>
    </source>
</evidence>
<dbReference type="PANTHER" id="PTHR43537">
    <property type="entry name" value="TRANSCRIPTIONAL REGULATOR, GNTR FAMILY"/>
    <property type="match status" value="1"/>
</dbReference>
<dbReference type="SUPFAM" id="SSF48008">
    <property type="entry name" value="GntR ligand-binding domain-like"/>
    <property type="match status" value="1"/>
</dbReference>
<keyword evidence="1" id="KW-0805">Transcription regulation</keyword>
<protein>
    <submittedName>
        <fullName evidence="5">Transcriptional regulator, GntR family</fullName>
    </submittedName>
</protein>
<dbReference type="Pfam" id="PF00392">
    <property type="entry name" value="GntR"/>
    <property type="match status" value="1"/>
</dbReference>
<proteinExistence type="predicted"/>
<dbReference type="AlphaFoldDB" id="Q1AUV2"/>
<dbReference type="InterPro" id="IPR011711">
    <property type="entry name" value="GntR_C"/>
</dbReference>
<dbReference type="GO" id="GO:0003700">
    <property type="term" value="F:DNA-binding transcription factor activity"/>
    <property type="evidence" value="ECO:0007669"/>
    <property type="project" value="InterPro"/>
</dbReference>
<dbReference type="KEGG" id="rxy:Rxyl_1876"/>
<evidence type="ECO:0000313" key="5">
    <source>
        <dbReference type="EMBL" id="ABG04826.1"/>
    </source>
</evidence>
<dbReference type="SMART" id="SM00345">
    <property type="entry name" value="HTH_GNTR"/>
    <property type="match status" value="1"/>
</dbReference>